<sequence>MQRSTLFAAALLVAAAASPPPAGAQADEHRLPTASYAVSRIDRETQMLAAMRNQISEGEISMIAVSGLGPSERRMLTARRRSALRAAMDKATVASNDRANGESEDQNSLSEYVQRHHVDPSNVFAVAIQNQPDPQNPHVTLFYRR</sequence>
<evidence type="ECO:0000313" key="3">
    <source>
        <dbReference type="EMBL" id="BDE05650.1"/>
    </source>
</evidence>
<reference evidence="3 4" key="1">
    <citation type="journal article" date="2022" name="ISME Commun">
        <title>Vulcanimicrobium alpinus gen. nov. sp. nov., the first cultivated representative of the candidate phylum 'Eremiobacterota', is a metabolically versatile aerobic anoxygenic phototroph.</title>
        <authorList>
            <person name="Yabe S."/>
            <person name="Muto K."/>
            <person name="Abe K."/>
            <person name="Yokota A."/>
            <person name="Staudigel H."/>
            <person name="Tebo B.M."/>
        </authorList>
    </citation>
    <scope>NUCLEOTIDE SEQUENCE [LARGE SCALE GENOMIC DNA]</scope>
    <source>
        <strain evidence="3 4">WC8-2</strain>
    </source>
</reference>
<protein>
    <submittedName>
        <fullName evidence="3">Uncharacterized protein</fullName>
    </submittedName>
</protein>
<feature type="region of interest" description="Disordered" evidence="1">
    <location>
        <begin position="87"/>
        <end position="112"/>
    </location>
</feature>
<evidence type="ECO:0000256" key="1">
    <source>
        <dbReference type="SAM" id="MobiDB-lite"/>
    </source>
</evidence>
<gene>
    <name evidence="3" type="ORF">WPS_09260</name>
</gene>
<evidence type="ECO:0000256" key="2">
    <source>
        <dbReference type="SAM" id="SignalP"/>
    </source>
</evidence>
<feature type="signal peptide" evidence="2">
    <location>
        <begin position="1"/>
        <end position="24"/>
    </location>
</feature>
<name>A0AAN1XVB5_UNVUL</name>
<dbReference type="AlphaFoldDB" id="A0AAN1XVB5"/>
<evidence type="ECO:0000313" key="4">
    <source>
        <dbReference type="Proteomes" id="UP001317532"/>
    </source>
</evidence>
<dbReference type="Proteomes" id="UP001317532">
    <property type="component" value="Chromosome"/>
</dbReference>
<dbReference type="KEGG" id="vab:WPS_09260"/>
<proteinExistence type="predicted"/>
<keyword evidence="4" id="KW-1185">Reference proteome</keyword>
<keyword evidence="2" id="KW-0732">Signal</keyword>
<dbReference type="EMBL" id="AP025523">
    <property type="protein sequence ID" value="BDE05650.1"/>
    <property type="molecule type" value="Genomic_DNA"/>
</dbReference>
<accession>A0AAN1XVB5</accession>
<dbReference type="RefSeq" id="WP_317996677.1">
    <property type="nucleotide sequence ID" value="NZ_AP025523.1"/>
</dbReference>
<organism evidence="3 4">
    <name type="scientific">Vulcanimicrobium alpinum</name>
    <dbReference type="NCBI Taxonomy" id="3016050"/>
    <lineage>
        <taxon>Bacteria</taxon>
        <taxon>Bacillati</taxon>
        <taxon>Vulcanimicrobiota</taxon>
        <taxon>Vulcanimicrobiia</taxon>
        <taxon>Vulcanimicrobiales</taxon>
        <taxon>Vulcanimicrobiaceae</taxon>
        <taxon>Vulcanimicrobium</taxon>
    </lineage>
</organism>
<feature type="chain" id="PRO_5042933755" evidence="2">
    <location>
        <begin position="25"/>
        <end position="145"/>
    </location>
</feature>